<keyword evidence="7" id="KW-0482">Metalloprotease</keyword>
<keyword evidence="5" id="KW-0378">Hydrolase</keyword>
<evidence type="ECO:0000313" key="11">
    <source>
        <dbReference type="Proteomes" id="UP000478052"/>
    </source>
</evidence>
<proteinExistence type="inferred from homology"/>
<feature type="compositionally biased region" description="Polar residues" evidence="8">
    <location>
        <begin position="273"/>
        <end position="282"/>
    </location>
</feature>
<dbReference type="PANTHER" id="PTHR10410">
    <property type="entry name" value="EUKARYOTIC TRANSLATION INITIATION FACTOR 3 -RELATED"/>
    <property type="match status" value="1"/>
</dbReference>
<dbReference type="GO" id="GO:0008237">
    <property type="term" value="F:metallopeptidase activity"/>
    <property type="evidence" value="ECO:0007669"/>
    <property type="project" value="UniProtKB-KW"/>
</dbReference>
<comment type="caution">
    <text evidence="10">The sequence shown here is derived from an EMBL/GenBank/DDBJ whole genome shotgun (WGS) entry which is preliminary data.</text>
</comment>
<keyword evidence="4" id="KW-0833">Ubl conjugation pathway</keyword>
<dbReference type="Proteomes" id="UP000478052">
    <property type="component" value="Unassembled WGS sequence"/>
</dbReference>
<protein>
    <submittedName>
        <fullName evidence="10">Lys-63-specific deubiquitinase BRCC36-like</fullName>
    </submittedName>
</protein>
<dbReference type="GO" id="GO:0004843">
    <property type="term" value="F:cysteine-type deubiquitinase activity"/>
    <property type="evidence" value="ECO:0007669"/>
    <property type="project" value="InterPro"/>
</dbReference>
<dbReference type="GO" id="GO:0070531">
    <property type="term" value="C:BRCA1-A complex"/>
    <property type="evidence" value="ECO:0007669"/>
    <property type="project" value="InterPro"/>
</dbReference>
<organism evidence="10 11">
    <name type="scientific">Aphis craccivora</name>
    <name type="common">Cowpea aphid</name>
    <dbReference type="NCBI Taxonomy" id="307492"/>
    <lineage>
        <taxon>Eukaryota</taxon>
        <taxon>Metazoa</taxon>
        <taxon>Ecdysozoa</taxon>
        <taxon>Arthropoda</taxon>
        <taxon>Hexapoda</taxon>
        <taxon>Insecta</taxon>
        <taxon>Pterygota</taxon>
        <taxon>Neoptera</taxon>
        <taxon>Paraneoptera</taxon>
        <taxon>Hemiptera</taxon>
        <taxon>Sternorrhyncha</taxon>
        <taxon>Aphidomorpha</taxon>
        <taxon>Aphidoidea</taxon>
        <taxon>Aphididae</taxon>
        <taxon>Aphidini</taxon>
        <taxon>Aphis</taxon>
        <taxon>Aphis</taxon>
    </lineage>
</organism>
<dbReference type="CDD" id="cd08068">
    <property type="entry name" value="MPN_BRCC36"/>
    <property type="match status" value="1"/>
</dbReference>
<evidence type="ECO:0000256" key="8">
    <source>
        <dbReference type="SAM" id="MobiDB-lite"/>
    </source>
</evidence>
<dbReference type="GO" id="GO:0006281">
    <property type="term" value="P:DNA repair"/>
    <property type="evidence" value="ECO:0007669"/>
    <property type="project" value="InterPro"/>
</dbReference>
<evidence type="ECO:0000256" key="4">
    <source>
        <dbReference type="ARBA" id="ARBA00022786"/>
    </source>
</evidence>
<dbReference type="GO" id="GO:0046872">
    <property type="term" value="F:metal ion binding"/>
    <property type="evidence" value="ECO:0007669"/>
    <property type="project" value="UniProtKB-KW"/>
</dbReference>
<feature type="domain" description="MPN" evidence="9">
    <location>
        <begin position="11"/>
        <end position="153"/>
    </location>
</feature>
<dbReference type="Pfam" id="PF18110">
    <property type="entry name" value="BRCC36_C"/>
    <property type="match status" value="1"/>
</dbReference>
<dbReference type="InterPro" id="IPR037518">
    <property type="entry name" value="MPN"/>
</dbReference>
<dbReference type="Pfam" id="PF01398">
    <property type="entry name" value="JAB"/>
    <property type="match status" value="1"/>
</dbReference>
<dbReference type="EMBL" id="VUJU01001512">
    <property type="protein sequence ID" value="KAF0764969.1"/>
    <property type="molecule type" value="Genomic_DNA"/>
</dbReference>
<reference evidence="10 11" key="1">
    <citation type="submission" date="2019-08" db="EMBL/GenBank/DDBJ databases">
        <title>Whole genome of Aphis craccivora.</title>
        <authorList>
            <person name="Voronova N.V."/>
            <person name="Shulinski R.S."/>
            <person name="Bandarenka Y.V."/>
            <person name="Zhorov D.G."/>
            <person name="Warner D."/>
        </authorList>
    </citation>
    <scope>NUCLEOTIDE SEQUENCE [LARGE SCALE GENOMIC DNA]</scope>
    <source>
        <strain evidence="10">180601</strain>
        <tissue evidence="10">Whole Body</tissue>
    </source>
</reference>
<dbReference type="Gene3D" id="3.40.140.10">
    <property type="entry name" value="Cytidine Deaminase, domain 2"/>
    <property type="match status" value="1"/>
</dbReference>
<evidence type="ECO:0000259" key="9">
    <source>
        <dbReference type="PROSITE" id="PS50249"/>
    </source>
</evidence>
<evidence type="ECO:0000256" key="1">
    <source>
        <dbReference type="ARBA" id="ARBA00008021"/>
    </source>
</evidence>
<dbReference type="GO" id="GO:0006508">
    <property type="term" value="P:proteolysis"/>
    <property type="evidence" value="ECO:0007669"/>
    <property type="project" value="UniProtKB-KW"/>
</dbReference>
<dbReference type="GO" id="GO:0070536">
    <property type="term" value="P:protein K63-linked deubiquitination"/>
    <property type="evidence" value="ECO:0007669"/>
    <property type="project" value="InterPro"/>
</dbReference>
<gene>
    <name evidence="10" type="ORF">FWK35_00005502</name>
</gene>
<sequence length="318" mass="35553">MNKQTDQLTDVFISDEVLMMCHNLALLTEKEEVAALLIGQKIIHEYGTTVSVTALSIPPRGEIKKDRVEIMSEDLVNAMEDAKHFSCIKGANLNVIGWYHSHPHITVWPSNVGKKANLQTQLNLQNMDSCFIGIICSSYNTDTTTMMKEMKTVCFQAKQMNGTVQRIDVKFQVAPTTCTSQLSFGVIVKHIETLYDELIKNYNEANEGDISPMAQLHNDSVYTLSGIHMLETVAKPMLQMLETQRESSTKRIQSLQTKLEQLSLGINDEQYCDGTNNNNVDQENSDDSSEGLITSVQIKNQPKDIKKGKKSSMVSSPV</sequence>
<dbReference type="AlphaFoldDB" id="A0A6G0Z3B5"/>
<evidence type="ECO:0000256" key="7">
    <source>
        <dbReference type="ARBA" id="ARBA00023049"/>
    </source>
</evidence>
<feature type="region of interest" description="Disordered" evidence="8">
    <location>
        <begin position="272"/>
        <end position="318"/>
    </location>
</feature>
<dbReference type="InterPro" id="IPR033860">
    <property type="entry name" value="MPN_BRCC36"/>
</dbReference>
<dbReference type="SUPFAM" id="SSF102712">
    <property type="entry name" value="JAB1/MPN domain"/>
    <property type="match status" value="1"/>
</dbReference>
<evidence type="ECO:0000256" key="3">
    <source>
        <dbReference type="ARBA" id="ARBA00022723"/>
    </source>
</evidence>
<evidence type="ECO:0000313" key="10">
    <source>
        <dbReference type="EMBL" id="KAF0764969.1"/>
    </source>
</evidence>
<dbReference type="OrthoDB" id="446074at2759"/>
<dbReference type="PROSITE" id="PS50249">
    <property type="entry name" value="MPN"/>
    <property type="match status" value="1"/>
</dbReference>
<evidence type="ECO:0000256" key="6">
    <source>
        <dbReference type="ARBA" id="ARBA00022833"/>
    </source>
</evidence>
<evidence type="ECO:0000256" key="5">
    <source>
        <dbReference type="ARBA" id="ARBA00022801"/>
    </source>
</evidence>
<dbReference type="InterPro" id="IPR000555">
    <property type="entry name" value="JAMM/MPN+_dom"/>
</dbReference>
<evidence type="ECO:0000256" key="2">
    <source>
        <dbReference type="ARBA" id="ARBA00022670"/>
    </source>
</evidence>
<keyword evidence="3" id="KW-0479">Metal-binding</keyword>
<dbReference type="InterPro" id="IPR050242">
    <property type="entry name" value="JAMM_MPN+_peptidase_M67A"/>
</dbReference>
<keyword evidence="2" id="KW-0645">Protease</keyword>
<accession>A0A6G0Z3B5</accession>
<comment type="similarity">
    <text evidence="1">Belongs to the peptidase M67A family. BRCC36 subfamily.</text>
</comment>
<keyword evidence="6" id="KW-0862">Zinc</keyword>
<keyword evidence="11" id="KW-1185">Reference proteome</keyword>
<feature type="compositionally biased region" description="Polar residues" evidence="8">
    <location>
        <begin position="291"/>
        <end position="300"/>
    </location>
</feature>
<dbReference type="InterPro" id="IPR040749">
    <property type="entry name" value="BRCC36_C"/>
</dbReference>
<dbReference type="GO" id="GO:0070552">
    <property type="term" value="C:BRISC complex"/>
    <property type="evidence" value="ECO:0007669"/>
    <property type="project" value="InterPro"/>
</dbReference>
<name>A0A6G0Z3B5_APHCR</name>